<evidence type="ECO:0000256" key="1">
    <source>
        <dbReference type="SAM" id="MobiDB-lite"/>
    </source>
</evidence>
<dbReference type="Proteomes" id="UP000249287">
    <property type="component" value="Segment"/>
</dbReference>
<keyword evidence="2" id="KW-0812">Transmembrane</keyword>
<gene>
    <name evidence="3" type="ORF">pneo_cds_1041</name>
</gene>
<keyword evidence="2" id="KW-0472">Membrane</keyword>
<feature type="compositionally biased region" description="Basic and acidic residues" evidence="1">
    <location>
        <begin position="24"/>
        <end position="33"/>
    </location>
</feature>
<feature type="transmembrane region" description="Helical" evidence="2">
    <location>
        <begin position="93"/>
        <end position="114"/>
    </location>
</feature>
<reference evidence="3" key="1">
    <citation type="journal article" date="2018" name="Nat. Commun.">
        <title>Diversity and evolution of the emerging Pandoraviridae family.</title>
        <authorList>
            <person name="Legendre M."/>
            <person name="Fabre E."/>
            <person name="Poirot O."/>
            <person name="Jeudy S."/>
            <person name="Lartigue A."/>
            <person name="Alempic J.M."/>
            <person name="Beucher L."/>
            <person name="Philippe N."/>
            <person name="Bertaux L."/>
            <person name="Christo-Foroux E."/>
            <person name="Labadie K."/>
            <person name="Coute Y."/>
            <person name="Abergel C."/>
            <person name="Claverie J.M."/>
        </authorList>
    </citation>
    <scope>NUCLEOTIDE SEQUENCE [LARGE SCALE GENOMIC DNA]</scope>
    <source>
        <strain evidence="3">Neocaledonia</strain>
    </source>
</reference>
<keyword evidence="2" id="KW-1133">Transmembrane helix</keyword>
<evidence type="ECO:0000313" key="3">
    <source>
        <dbReference type="EMBL" id="AVK76648.1"/>
    </source>
</evidence>
<name>A0A2U7UDW2_9VIRU</name>
<organism evidence="3">
    <name type="scientific">Pandoravirus neocaledonia</name>
    <dbReference type="NCBI Taxonomy" id="2107708"/>
    <lineage>
        <taxon>Viruses</taxon>
        <taxon>Pandoravirus</taxon>
    </lineage>
</organism>
<proteinExistence type="predicted"/>
<evidence type="ECO:0000256" key="2">
    <source>
        <dbReference type="SAM" id="Phobius"/>
    </source>
</evidence>
<sequence>MTPRKYSWRRNSSNQGTDGDTNTDDDRNRDRGNGKKMSGYDFDLATPMCVMWSLGSAQITYPIYGPATFSLGLCRTTKMALGKRARRRRTLKGSWRPFAVATVTLVPILGGIAAGKMINA</sequence>
<dbReference type="EMBL" id="MG011690">
    <property type="protein sequence ID" value="AVK76648.1"/>
    <property type="molecule type" value="Genomic_DNA"/>
</dbReference>
<dbReference type="KEGG" id="vg:36843361"/>
<accession>A0A2U7UDW2</accession>
<dbReference type="GeneID" id="36843361"/>
<protein>
    <submittedName>
        <fullName evidence="3">Uncharacterized protein</fullName>
    </submittedName>
</protein>
<feature type="region of interest" description="Disordered" evidence="1">
    <location>
        <begin position="1"/>
        <end position="39"/>
    </location>
</feature>
<dbReference type="RefSeq" id="YP_009482651.1">
    <property type="nucleotide sequence ID" value="NC_037666.1"/>
</dbReference>